<protein>
    <submittedName>
        <fullName evidence="1">Uncharacterized protein</fullName>
    </submittedName>
</protein>
<dbReference type="AlphaFoldDB" id="A0A4Y2WNX4"/>
<gene>
    <name evidence="1" type="ORF">AVEN_214155_1</name>
</gene>
<accession>A0A4Y2WNX4</accession>
<comment type="caution">
    <text evidence="1">The sequence shown here is derived from an EMBL/GenBank/DDBJ whole genome shotgun (WGS) entry which is preliminary data.</text>
</comment>
<proteinExistence type="predicted"/>
<dbReference type="EMBL" id="BGPR01063585">
    <property type="protein sequence ID" value="GBO38771.1"/>
    <property type="molecule type" value="Genomic_DNA"/>
</dbReference>
<evidence type="ECO:0000313" key="1">
    <source>
        <dbReference type="EMBL" id="GBO38771.1"/>
    </source>
</evidence>
<dbReference type="Proteomes" id="UP000499080">
    <property type="component" value="Unassembled WGS sequence"/>
</dbReference>
<sequence>MPPFRTETEDPGEGRDRVPIFSWELTRRLSYAICPKACFFLTHSSRNIRHVIHGGSKVRYRRSSIPLLHTADFRFSSLEPGSQSRQKCSLIYLFKEKHTTEKTPLTDCYKQQAHKEQKPQRVNKKMS</sequence>
<keyword evidence="2" id="KW-1185">Reference proteome</keyword>
<name>A0A4Y2WNX4_ARAVE</name>
<reference evidence="1 2" key="1">
    <citation type="journal article" date="2019" name="Sci. Rep.">
        <title>Orb-weaving spider Araneus ventricosus genome elucidates the spidroin gene catalogue.</title>
        <authorList>
            <person name="Kono N."/>
            <person name="Nakamura H."/>
            <person name="Ohtoshi R."/>
            <person name="Moran D.A.P."/>
            <person name="Shinohara A."/>
            <person name="Yoshida Y."/>
            <person name="Fujiwara M."/>
            <person name="Mori M."/>
            <person name="Tomita M."/>
            <person name="Arakawa K."/>
        </authorList>
    </citation>
    <scope>NUCLEOTIDE SEQUENCE [LARGE SCALE GENOMIC DNA]</scope>
</reference>
<organism evidence="1 2">
    <name type="scientific">Araneus ventricosus</name>
    <name type="common">Orbweaver spider</name>
    <name type="synonym">Epeira ventricosa</name>
    <dbReference type="NCBI Taxonomy" id="182803"/>
    <lineage>
        <taxon>Eukaryota</taxon>
        <taxon>Metazoa</taxon>
        <taxon>Ecdysozoa</taxon>
        <taxon>Arthropoda</taxon>
        <taxon>Chelicerata</taxon>
        <taxon>Arachnida</taxon>
        <taxon>Araneae</taxon>
        <taxon>Araneomorphae</taxon>
        <taxon>Entelegynae</taxon>
        <taxon>Araneoidea</taxon>
        <taxon>Araneidae</taxon>
        <taxon>Araneus</taxon>
    </lineage>
</organism>
<evidence type="ECO:0000313" key="2">
    <source>
        <dbReference type="Proteomes" id="UP000499080"/>
    </source>
</evidence>